<dbReference type="SMART" id="SM00953">
    <property type="entry name" value="RES"/>
    <property type="match status" value="1"/>
</dbReference>
<dbReference type="Pfam" id="PF08808">
    <property type="entry name" value="RES"/>
    <property type="match status" value="1"/>
</dbReference>
<reference evidence="2 3" key="1">
    <citation type="journal article" date="2020" name="Microorganisms">
        <title>Osmotic Adaptation and Compatible Solute Biosynthesis of Phototrophic Bacteria as Revealed from Genome Analyses.</title>
        <authorList>
            <person name="Imhoff J.F."/>
            <person name="Rahn T."/>
            <person name="Kunzel S."/>
            <person name="Keller A."/>
            <person name="Neulinger S.C."/>
        </authorList>
    </citation>
    <scope>NUCLEOTIDE SEQUENCE [LARGE SCALE GENOMIC DNA]</scope>
    <source>
        <strain evidence="2 3">DSM 25653</strain>
    </source>
</reference>
<sequence>MRCASACVVADCSRCRVVPARCFRCFSSRSRPVGSCRGSTRCSPCWRPTVRRPSCGSSSRRIATWAPRRSRLCARMSRRCALCSSARRSNSISSWRLRPSPVQTPTAVAMALPDPPVGGHAKLRLLTVPAGQVWSRITHRRHATALHFSTTHLARWNDLRGDYGVLYVADAPATAFAETFGHNLMDRYPPAVDKFVSIGELDERALYRIHSARDLLLAQLTGSGLAALNLDAQLLAVVDYALPQTWSRWIFEAPQAPDGILYPSRALPGATNLAVFSRCAEALCEENLGSLWSWRSETGNGIVDILDEQGWGLV</sequence>
<evidence type="ECO:0000313" key="3">
    <source>
        <dbReference type="Proteomes" id="UP001138768"/>
    </source>
</evidence>
<feature type="domain" description="RES" evidence="1">
    <location>
        <begin position="145"/>
        <end position="287"/>
    </location>
</feature>
<comment type="caution">
    <text evidence="2">The sequence shown here is derived from an EMBL/GenBank/DDBJ whole genome shotgun (WGS) entry which is preliminary data.</text>
</comment>
<gene>
    <name evidence="2" type="ORF">CKO42_08145</name>
</gene>
<dbReference type="Proteomes" id="UP001138768">
    <property type="component" value="Unassembled WGS sequence"/>
</dbReference>
<accession>A0A9X0W7V5</accession>
<evidence type="ECO:0000259" key="1">
    <source>
        <dbReference type="SMART" id="SM00953"/>
    </source>
</evidence>
<protein>
    <recommendedName>
        <fullName evidence="1">RES domain-containing protein</fullName>
    </recommendedName>
</protein>
<dbReference type="EMBL" id="NRRY01000010">
    <property type="protein sequence ID" value="MBK1618409.1"/>
    <property type="molecule type" value="Genomic_DNA"/>
</dbReference>
<organism evidence="2 3">
    <name type="scientific">Lamprobacter modestohalophilus</name>
    <dbReference type="NCBI Taxonomy" id="1064514"/>
    <lineage>
        <taxon>Bacteria</taxon>
        <taxon>Pseudomonadati</taxon>
        <taxon>Pseudomonadota</taxon>
        <taxon>Gammaproteobacteria</taxon>
        <taxon>Chromatiales</taxon>
        <taxon>Chromatiaceae</taxon>
        <taxon>Lamprobacter</taxon>
    </lineage>
</organism>
<evidence type="ECO:0000313" key="2">
    <source>
        <dbReference type="EMBL" id="MBK1618409.1"/>
    </source>
</evidence>
<proteinExistence type="predicted"/>
<dbReference type="InterPro" id="IPR014914">
    <property type="entry name" value="RES_dom"/>
</dbReference>
<dbReference type="AlphaFoldDB" id="A0A9X0W7V5"/>
<name>A0A9X0W7V5_9GAMM</name>
<keyword evidence="3" id="KW-1185">Reference proteome</keyword>